<evidence type="ECO:0000256" key="8">
    <source>
        <dbReference type="PIRSR" id="PIRSR000005-1"/>
    </source>
</evidence>
<keyword evidence="4 9" id="KW-0479">Metal-binding</keyword>
<name>A0A1H2ANQ1_9BRAD</name>
<feature type="binding site" description="axial binding residue" evidence="9">
    <location>
        <position position="33"/>
    </location>
    <ligand>
        <name>heme c</name>
        <dbReference type="ChEBI" id="CHEBI:61717"/>
        <label>1</label>
    </ligand>
    <ligandPart>
        <name>Fe</name>
        <dbReference type="ChEBI" id="CHEBI:18248"/>
    </ligandPart>
</feature>
<reference evidence="13" key="1">
    <citation type="submission" date="2016-10" db="EMBL/GenBank/DDBJ databases">
        <authorList>
            <person name="Varghese N."/>
            <person name="Submissions S."/>
        </authorList>
    </citation>
    <scope>NUCLEOTIDE SEQUENCE [LARGE SCALE GENOMIC DNA]</scope>
    <source>
        <strain evidence="13">GAS369</strain>
    </source>
</reference>
<keyword evidence="6" id="KW-0249">Electron transport</keyword>
<protein>
    <submittedName>
        <fullName evidence="12">Cytochrome c553</fullName>
    </submittedName>
</protein>
<dbReference type="InterPro" id="IPR009056">
    <property type="entry name" value="Cyt_c-like_dom"/>
</dbReference>
<dbReference type="InterPro" id="IPR050597">
    <property type="entry name" value="Cytochrome_c_Oxidase_Subunit"/>
</dbReference>
<evidence type="ECO:0000256" key="10">
    <source>
        <dbReference type="SAM" id="SignalP"/>
    </source>
</evidence>
<dbReference type="RefSeq" id="WP_146690091.1">
    <property type="nucleotide sequence ID" value="NZ_LT629750.1"/>
</dbReference>
<dbReference type="GO" id="GO:0020037">
    <property type="term" value="F:heme binding"/>
    <property type="evidence" value="ECO:0007669"/>
    <property type="project" value="InterPro"/>
</dbReference>
<dbReference type="GO" id="GO:0009055">
    <property type="term" value="F:electron transfer activity"/>
    <property type="evidence" value="ECO:0007669"/>
    <property type="project" value="InterPro"/>
</dbReference>
<evidence type="ECO:0000256" key="5">
    <source>
        <dbReference type="ARBA" id="ARBA00022764"/>
    </source>
</evidence>
<keyword evidence="13" id="KW-1185">Reference proteome</keyword>
<evidence type="ECO:0000256" key="4">
    <source>
        <dbReference type="ARBA" id="ARBA00022723"/>
    </source>
</evidence>
<feature type="binding site" description="covalent" evidence="8">
    <location>
        <position position="121"/>
    </location>
    <ligand>
        <name>heme c</name>
        <dbReference type="ChEBI" id="CHEBI:61717"/>
        <label>2</label>
    </ligand>
</feature>
<feature type="binding site" description="axial binding residue" evidence="9">
    <location>
        <position position="165"/>
    </location>
    <ligand>
        <name>heme c</name>
        <dbReference type="ChEBI" id="CHEBI:61717"/>
        <label>2</label>
    </ligand>
    <ligandPart>
        <name>Fe</name>
        <dbReference type="ChEBI" id="CHEBI:18248"/>
    </ligandPart>
</feature>
<dbReference type="SUPFAM" id="SSF46626">
    <property type="entry name" value="Cytochrome c"/>
    <property type="match status" value="2"/>
</dbReference>
<evidence type="ECO:0000256" key="9">
    <source>
        <dbReference type="PIRSR" id="PIRSR000005-2"/>
    </source>
</evidence>
<organism evidence="12 13">
    <name type="scientific">Bradyrhizobium canariense</name>
    <dbReference type="NCBI Taxonomy" id="255045"/>
    <lineage>
        <taxon>Bacteria</taxon>
        <taxon>Pseudomonadati</taxon>
        <taxon>Pseudomonadota</taxon>
        <taxon>Alphaproteobacteria</taxon>
        <taxon>Hyphomicrobiales</taxon>
        <taxon>Nitrobacteraceae</taxon>
        <taxon>Bradyrhizobium</taxon>
    </lineage>
</organism>
<dbReference type="Gene3D" id="1.10.760.10">
    <property type="entry name" value="Cytochrome c-like domain"/>
    <property type="match status" value="2"/>
</dbReference>
<feature type="binding site" description="axial binding residue" evidence="9">
    <location>
        <position position="125"/>
    </location>
    <ligand>
        <name>heme c</name>
        <dbReference type="ChEBI" id="CHEBI:61717"/>
        <label>2</label>
    </ligand>
    <ligandPart>
        <name>Fe</name>
        <dbReference type="ChEBI" id="CHEBI:18248"/>
    </ligandPart>
</feature>
<keyword evidence="7 9" id="KW-0408">Iron</keyword>
<evidence type="ECO:0000313" key="12">
    <source>
        <dbReference type="EMBL" id="SDT47541.1"/>
    </source>
</evidence>
<sequence length="188" mass="21101">MRKMFAFLALVFAVTPLRAETIEERAATCFACHGEHGQSQTENIPSLGGQQAPYALIQLFMFREKLRVFEPMNDMTKSFSDDDLRTFSDFIATLPKPAPPADAGDPARMARAAALVQQNHCNSCHRPDFSGGDNVPHIANQREDYLAKTMREYKDNSRHGYDGTMAEVLQPVTVEQIADLAYYIARVR</sequence>
<evidence type="ECO:0000259" key="11">
    <source>
        <dbReference type="PROSITE" id="PS51007"/>
    </source>
</evidence>
<dbReference type="Pfam" id="PF00034">
    <property type="entry name" value="Cytochrom_C"/>
    <property type="match status" value="2"/>
</dbReference>
<dbReference type="GO" id="GO:0005506">
    <property type="term" value="F:iron ion binding"/>
    <property type="evidence" value="ECO:0007669"/>
    <property type="project" value="InterPro"/>
</dbReference>
<keyword evidence="10" id="KW-0732">Signal</keyword>
<dbReference type="AlphaFoldDB" id="A0A1H2ANQ1"/>
<dbReference type="InterPro" id="IPR036909">
    <property type="entry name" value="Cyt_c-like_dom_sf"/>
</dbReference>
<evidence type="ECO:0000256" key="6">
    <source>
        <dbReference type="ARBA" id="ARBA00022982"/>
    </source>
</evidence>
<feature type="binding site" description="covalent" evidence="8">
    <location>
        <position position="124"/>
    </location>
    <ligand>
        <name>heme c</name>
        <dbReference type="ChEBI" id="CHEBI:61717"/>
        <label>2</label>
    </ligand>
</feature>
<dbReference type="Proteomes" id="UP000243904">
    <property type="component" value="Chromosome I"/>
</dbReference>
<keyword evidence="2" id="KW-0813">Transport</keyword>
<gene>
    <name evidence="12" type="ORF">SAMN05444158_6324</name>
</gene>
<feature type="binding site" description="covalent" evidence="8">
    <location>
        <position position="32"/>
    </location>
    <ligand>
        <name>heme c</name>
        <dbReference type="ChEBI" id="CHEBI:61717"/>
        <label>1</label>
    </ligand>
</feature>
<feature type="binding site" description="covalent" evidence="8">
    <location>
        <position position="29"/>
    </location>
    <ligand>
        <name>heme c</name>
        <dbReference type="ChEBI" id="CHEBI:61717"/>
        <label>1</label>
    </ligand>
</feature>
<comment type="subcellular location">
    <subcellularLocation>
        <location evidence="1">Periplasm</location>
    </subcellularLocation>
</comment>
<dbReference type="PIRSF" id="PIRSF000005">
    <property type="entry name" value="Cytochrome_c4"/>
    <property type="match status" value="1"/>
</dbReference>
<dbReference type="InterPro" id="IPR024167">
    <property type="entry name" value="Cytochrome_c4-like"/>
</dbReference>
<keyword evidence="5" id="KW-0574">Periplasm</keyword>
<dbReference type="GO" id="GO:0042597">
    <property type="term" value="C:periplasmic space"/>
    <property type="evidence" value="ECO:0007669"/>
    <property type="project" value="UniProtKB-SubCell"/>
</dbReference>
<evidence type="ECO:0000256" key="2">
    <source>
        <dbReference type="ARBA" id="ARBA00022448"/>
    </source>
</evidence>
<evidence type="ECO:0000256" key="7">
    <source>
        <dbReference type="ARBA" id="ARBA00023004"/>
    </source>
</evidence>
<dbReference type="PROSITE" id="PS51007">
    <property type="entry name" value="CYTC"/>
    <property type="match status" value="1"/>
</dbReference>
<feature type="binding site" description="axial binding residue" evidence="9">
    <location>
        <position position="72"/>
    </location>
    <ligand>
        <name>heme c</name>
        <dbReference type="ChEBI" id="CHEBI:61717"/>
        <label>1</label>
    </ligand>
    <ligandPart>
        <name>Fe</name>
        <dbReference type="ChEBI" id="CHEBI:18248"/>
    </ligandPart>
</feature>
<dbReference type="EMBL" id="LT629750">
    <property type="protein sequence ID" value="SDT47541.1"/>
    <property type="molecule type" value="Genomic_DNA"/>
</dbReference>
<feature type="chain" id="PRO_5009269033" evidence="10">
    <location>
        <begin position="20"/>
        <end position="188"/>
    </location>
</feature>
<accession>A0A1H2ANQ1</accession>
<feature type="domain" description="Cytochrome c" evidence="11">
    <location>
        <begin position="107"/>
        <end position="188"/>
    </location>
</feature>
<keyword evidence="3 8" id="KW-0349">Heme</keyword>
<feature type="signal peptide" evidence="10">
    <location>
        <begin position="1"/>
        <end position="19"/>
    </location>
</feature>
<dbReference type="PANTHER" id="PTHR33751:SF9">
    <property type="entry name" value="CYTOCHROME C4"/>
    <property type="match status" value="1"/>
</dbReference>
<evidence type="ECO:0000256" key="1">
    <source>
        <dbReference type="ARBA" id="ARBA00004418"/>
    </source>
</evidence>
<evidence type="ECO:0000313" key="13">
    <source>
        <dbReference type="Proteomes" id="UP000243904"/>
    </source>
</evidence>
<proteinExistence type="predicted"/>
<dbReference type="PANTHER" id="PTHR33751">
    <property type="entry name" value="CBB3-TYPE CYTOCHROME C OXIDASE SUBUNIT FIXP"/>
    <property type="match status" value="1"/>
</dbReference>
<comment type="PTM">
    <text evidence="8">Binds 2 heme c groups covalently per subunit.</text>
</comment>
<evidence type="ECO:0000256" key="3">
    <source>
        <dbReference type="ARBA" id="ARBA00022617"/>
    </source>
</evidence>